<evidence type="ECO:0000256" key="2">
    <source>
        <dbReference type="HAMAP-Rule" id="MF_00048"/>
    </source>
</evidence>
<reference evidence="3 4" key="1">
    <citation type="submission" date="2022-07" db="EMBL/GenBank/DDBJ databases">
        <authorList>
            <person name="Li W.-J."/>
            <person name="Deng Q.-Q."/>
        </authorList>
    </citation>
    <scope>NUCLEOTIDE SEQUENCE [LARGE SCALE GENOMIC DNA]</scope>
    <source>
        <strain evidence="3 4">SYSU M60028</strain>
    </source>
</reference>
<protein>
    <recommendedName>
        <fullName evidence="2">UPF0102 protein NK718_05880</fullName>
    </recommendedName>
</protein>
<name>A0ABT1L975_9HYPH</name>
<sequence length="125" mass="13898">MSARAPAQRRAALRRGHWAEFAAAAVLTLKGYRILARRYSGGGGEIDLVARRGDTVVFVEVKARADLLAAGWAITPEKQRRFARAVDHWRARHPWSTGFTLRCDAVLVAPARWPRHVEDAFGLPA</sequence>
<organism evidence="3 4">
    <name type="scientific">Alsobacter ponti</name>
    <dbReference type="NCBI Taxonomy" id="2962936"/>
    <lineage>
        <taxon>Bacteria</taxon>
        <taxon>Pseudomonadati</taxon>
        <taxon>Pseudomonadota</taxon>
        <taxon>Alphaproteobacteria</taxon>
        <taxon>Hyphomicrobiales</taxon>
        <taxon>Alsobacteraceae</taxon>
        <taxon>Alsobacter</taxon>
    </lineage>
</organism>
<dbReference type="PANTHER" id="PTHR34039">
    <property type="entry name" value="UPF0102 PROTEIN YRAN"/>
    <property type="match status" value="1"/>
</dbReference>
<dbReference type="PANTHER" id="PTHR34039:SF1">
    <property type="entry name" value="UPF0102 PROTEIN YRAN"/>
    <property type="match status" value="1"/>
</dbReference>
<evidence type="ECO:0000313" key="3">
    <source>
        <dbReference type="EMBL" id="MCP8938039.1"/>
    </source>
</evidence>
<dbReference type="SUPFAM" id="SSF52980">
    <property type="entry name" value="Restriction endonuclease-like"/>
    <property type="match status" value="1"/>
</dbReference>
<dbReference type="Proteomes" id="UP001205890">
    <property type="component" value="Unassembled WGS sequence"/>
</dbReference>
<comment type="similarity">
    <text evidence="1 2">Belongs to the UPF0102 family.</text>
</comment>
<dbReference type="Gene3D" id="3.40.1350.10">
    <property type="match status" value="1"/>
</dbReference>
<gene>
    <name evidence="3" type="ORF">NK718_05880</name>
</gene>
<dbReference type="NCBIfam" id="NF009151">
    <property type="entry name" value="PRK12497.1-5"/>
    <property type="match status" value="1"/>
</dbReference>
<dbReference type="HAMAP" id="MF_00048">
    <property type="entry name" value="UPF0102"/>
    <property type="match status" value="1"/>
</dbReference>
<keyword evidence="4" id="KW-1185">Reference proteome</keyword>
<dbReference type="InterPro" id="IPR003509">
    <property type="entry name" value="UPF0102_YraN-like"/>
</dbReference>
<evidence type="ECO:0000256" key="1">
    <source>
        <dbReference type="ARBA" id="ARBA00006738"/>
    </source>
</evidence>
<dbReference type="InterPro" id="IPR011335">
    <property type="entry name" value="Restrct_endonuc-II-like"/>
</dbReference>
<evidence type="ECO:0000313" key="4">
    <source>
        <dbReference type="Proteomes" id="UP001205890"/>
    </source>
</evidence>
<dbReference type="CDD" id="cd20736">
    <property type="entry name" value="PoNe_Nuclease"/>
    <property type="match status" value="1"/>
</dbReference>
<dbReference type="InterPro" id="IPR011856">
    <property type="entry name" value="tRNA_endonuc-like_dom_sf"/>
</dbReference>
<dbReference type="EMBL" id="JANCLU010000004">
    <property type="protein sequence ID" value="MCP8938039.1"/>
    <property type="molecule type" value="Genomic_DNA"/>
</dbReference>
<dbReference type="Pfam" id="PF02021">
    <property type="entry name" value="UPF0102"/>
    <property type="match status" value="1"/>
</dbReference>
<accession>A0ABT1L975</accession>
<comment type="caution">
    <text evidence="3">The sequence shown here is derived from an EMBL/GenBank/DDBJ whole genome shotgun (WGS) entry which is preliminary data.</text>
</comment>
<proteinExistence type="inferred from homology"/>
<dbReference type="RefSeq" id="WP_254739546.1">
    <property type="nucleotide sequence ID" value="NZ_JANCLU010000004.1"/>
</dbReference>